<feature type="transmembrane region" description="Helical" evidence="2">
    <location>
        <begin position="265"/>
        <end position="284"/>
    </location>
</feature>
<keyword evidence="4" id="KW-1185">Reference proteome</keyword>
<feature type="compositionally biased region" description="Polar residues" evidence="1">
    <location>
        <begin position="32"/>
        <end position="42"/>
    </location>
</feature>
<sequence>MMEDHAPGQEKHFSSGCPLQIPVDDGLDEPVSETSDAKSTPTAEDATAPLVEEGDHEDQGGVEQHGEIPEGTTAEEAGVGATPNLEDHAAGDAVPGRVDKEGTEADEKKSKKCSPCPAKAPGSLPPLGPAAPPKPPCSPAQGACAASPRAASTAKGPEARAGSKAQRNSSNASRIPAKTPTAPKTPPSSGRCPWLRAGAAAGHLQGLLAQLSLAWGCRAALCLEPALCPCTLQWVGQAIALAPGVSSNLEGLGSPFFFFFNPSTLFFFFFFFLIHLLVLSLMVFHKEQGQEDQFFDYRSGD</sequence>
<feature type="region of interest" description="Disordered" evidence="1">
    <location>
        <begin position="1"/>
        <end position="190"/>
    </location>
</feature>
<keyword evidence="2" id="KW-0812">Transmembrane</keyword>
<organism evidence="3 4">
    <name type="scientific">Ficedula albicollis</name>
    <name type="common">Collared flycatcher</name>
    <name type="synonym">Muscicapa albicollis</name>
    <dbReference type="NCBI Taxonomy" id="59894"/>
    <lineage>
        <taxon>Eukaryota</taxon>
        <taxon>Metazoa</taxon>
        <taxon>Chordata</taxon>
        <taxon>Craniata</taxon>
        <taxon>Vertebrata</taxon>
        <taxon>Euteleostomi</taxon>
        <taxon>Archelosauria</taxon>
        <taxon>Archosauria</taxon>
        <taxon>Dinosauria</taxon>
        <taxon>Saurischia</taxon>
        <taxon>Theropoda</taxon>
        <taxon>Coelurosauria</taxon>
        <taxon>Aves</taxon>
        <taxon>Neognathae</taxon>
        <taxon>Neoaves</taxon>
        <taxon>Telluraves</taxon>
        <taxon>Australaves</taxon>
        <taxon>Passeriformes</taxon>
        <taxon>Muscicapidae</taxon>
        <taxon>Ficedula</taxon>
    </lineage>
</organism>
<reference evidence="3" key="3">
    <citation type="submission" date="2025-09" db="UniProtKB">
        <authorList>
            <consortium name="Ensembl"/>
        </authorList>
    </citation>
    <scope>IDENTIFICATION</scope>
</reference>
<dbReference type="Ensembl" id="ENSFALT00000031685.1">
    <property type="protein sequence ID" value="ENSFALP00000019128.1"/>
    <property type="gene ID" value="ENSFALG00000025926.1"/>
</dbReference>
<reference evidence="3" key="2">
    <citation type="submission" date="2025-08" db="UniProtKB">
        <authorList>
            <consortium name="Ensembl"/>
        </authorList>
    </citation>
    <scope>IDENTIFICATION</scope>
</reference>
<dbReference type="Proteomes" id="UP000016665">
    <property type="component" value="Chromosome 27"/>
</dbReference>
<accession>A0A803V8S2</accession>
<feature type="compositionally biased region" description="Basic and acidic residues" evidence="1">
    <location>
        <begin position="97"/>
        <end position="109"/>
    </location>
</feature>
<protein>
    <submittedName>
        <fullName evidence="3">Uncharacterized protein</fullName>
    </submittedName>
</protein>
<feature type="compositionally biased region" description="Low complexity" evidence="1">
    <location>
        <begin position="139"/>
        <end position="154"/>
    </location>
</feature>
<evidence type="ECO:0000256" key="1">
    <source>
        <dbReference type="SAM" id="MobiDB-lite"/>
    </source>
</evidence>
<proteinExistence type="predicted"/>
<evidence type="ECO:0000256" key="2">
    <source>
        <dbReference type="SAM" id="Phobius"/>
    </source>
</evidence>
<feature type="compositionally biased region" description="Basic and acidic residues" evidence="1">
    <location>
        <begin position="1"/>
        <end position="13"/>
    </location>
</feature>
<evidence type="ECO:0000313" key="3">
    <source>
        <dbReference type="Ensembl" id="ENSFALP00000019128.1"/>
    </source>
</evidence>
<dbReference type="AlphaFoldDB" id="A0A803V8S2"/>
<feature type="compositionally biased region" description="Pro residues" evidence="1">
    <location>
        <begin position="123"/>
        <end position="138"/>
    </location>
</feature>
<reference evidence="3 4" key="1">
    <citation type="journal article" date="2012" name="Nature">
        <title>The genomic landscape of species divergence in Ficedula flycatchers.</title>
        <authorList>
            <person name="Ellegren H."/>
            <person name="Smeds L."/>
            <person name="Burri R."/>
            <person name="Olason P.I."/>
            <person name="Backstrom N."/>
            <person name="Kawakami T."/>
            <person name="Kunstner A."/>
            <person name="Makinen H."/>
            <person name="Nadachowska-Brzyska K."/>
            <person name="Qvarnstrom A."/>
            <person name="Uebbing S."/>
            <person name="Wolf J.B."/>
        </authorList>
    </citation>
    <scope>NUCLEOTIDE SEQUENCE [LARGE SCALE GENOMIC DNA]</scope>
</reference>
<name>A0A803V8S2_FICAL</name>
<keyword evidence="2" id="KW-0472">Membrane</keyword>
<evidence type="ECO:0000313" key="4">
    <source>
        <dbReference type="Proteomes" id="UP000016665"/>
    </source>
</evidence>
<feature type="compositionally biased region" description="Low complexity" evidence="1">
    <location>
        <begin position="113"/>
        <end position="122"/>
    </location>
</feature>
<keyword evidence="2" id="KW-1133">Transmembrane helix</keyword>